<sequence length="427" mass="47231">MNQINFDLINQMHNNNKKTWQFASAVVFLFPILCFATSFGMALTQVIILLTAILLAHRGMGRFYANHWPAIVWIVTGFAGYFLLSLIRVLFDTQSVHWLDGPSRLLFGLSCIGFVGFLKPSIRSFWLGICLAAIVAGIIALVQCGWLGMERAEGFTSHAITYGDLALATGLLALCGWPEFRKSKISWLPWVAFAFALIASILSGSRGGWVALPFAVIPLLRHHRIRYQKALLYGVLSTVALIVLLLLEKNSTAAQRIAMVFSDVHGYYANNQVATSVGTRLELWKASWMMFSDHPLLGVGRGVFQESLYALLHQGRLQESMALAYSSSHNDALHFLATGGLVDFSFLLLMYFAPLAFFTKALRSDNTELHSPALGGVVLVICFMIFGLTDVMFWLMVPKSFYVMMLCILVGFCLTGKSTTTANGQPA</sequence>
<feature type="domain" description="O-antigen ligase-related" evidence="6">
    <location>
        <begin position="192"/>
        <end position="342"/>
    </location>
</feature>
<dbReference type="eggNOG" id="COG3307">
    <property type="taxonomic scope" value="Bacteria"/>
</dbReference>
<dbReference type="PANTHER" id="PTHR37422:SF17">
    <property type="entry name" value="O-ANTIGEN LIGASE"/>
    <property type="match status" value="1"/>
</dbReference>
<proteinExistence type="predicted"/>
<feature type="transmembrane region" description="Helical" evidence="5">
    <location>
        <begin position="230"/>
        <end position="247"/>
    </location>
</feature>
<keyword evidence="2 5" id="KW-0812">Transmembrane</keyword>
<organism evidence="7 8">
    <name type="scientific">Janthinobacterium agaricidamnosum NBRC 102515 = DSM 9628</name>
    <dbReference type="NCBI Taxonomy" id="1349767"/>
    <lineage>
        <taxon>Bacteria</taxon>
        <taxon>Pseudomonadati</taxon>
        <taxon>Pseudomonadota</taxon>
        <taxon>Betaproteobacteria</taxon>
        <taxon>Burkholderiales</taxon>
        <taxon>Oxalobacteraceae</taxon>
        <taxon>Janthinobacterium</taxon>
    </lineage>
</organism>
<dbReference type="PATRIC" id="fig|1349767.4.peg.2698"/>
<evidence type="ECO:0000313" key="8">
    <source>
        <dbReference type="Proteomes" id="UP000027604"/>
    </source>
</evidence>
<evidence type="ECO:0000256" key="1">
    <source>
        <dbReference type="ARBA" id="ARBA00004141"/>
    </source>
</evidence>
<accession>W0V2P2</accession>
<evidence type="ECO:0000259" key="6">
    <source>
        <dbReference type="Pfam" id="PF04932"/>
    </source>
</evidence>
<feature type="transmembrane region" description="Helical" evidence="5">
    <location>
        <begin position="155"/>
        <end position="175"/>
    </location>
</feature>
<keyword evidence="4 5" id="KW-0472">Membrane</keyword>
<dbReference type="GO" id="GO:0016020">
    <property type="term" value="C:membrane"/>
    <property type="evidence" value="ECO:0007669"/>
    <property type="project" value="UniProtKB-SubCell"/>
</dbReference>
<comment type="subcellular location">
    <subcellularLocation>
        <location evidence="1">Membrane</location>
        <topology evidence="1">Multi-pass membrane protein</topology>
    </subcellularLocation>
</comment>
<dbReference type="Proteomes" id="UP000027604">
    <property type="component" value="Chromosome I"/>
</dbReference>
<dbReference type="AlphaFoldDB" id="W0V2P2"/>
<feature type="transmembrane region" description="Helical" evidence="5">
    <location>
        <begin position="67"/>
        <end position="89"/>
    </location>
</feature>
<feature type="transmembrane region" description="Helical" evidence="5">
    <location>
        <begin position="373"/>
        <end position="394"/>
    </location>
</feature>
<dbReference type="InterPro" id="IPR051533">
    <property type="entry name" value="WaaL-like"/>
</dbReference>
<feature type="transmembrane region" description="Helical" evidence="5">
    <location>
        <begin position="101"/>
        <end position="118"/>
    </location>
</feature>
<keyword evidence="3 5" id="KW-1133">Transmembrane helix</keyword>
<feature type="transmembrane region" description="Helical" evidence="5">
    <location>
        <begin position="401"/>
        <end position="419"/>
    </location>
</feature>
<evidence type="ECO:0000256" key="2">
    <source>
        <dbReference type="ARBA" id="ARBA00022692"/>
    </source>
</evidence>
<protein>
    <submittedName>
        <fullName evidence="7">O-Antigen Polymerase family protein</fullName>
    </submittedName>
</protein>
<gene>
    <name evidence="7" type="ORF">GJA_961</name>
</gene>
<dbReference type="EMBL" id="HG322949">
    <property type="protein sequence ID" value="CDG81618.1"/>
    <property type="molecule type" value="Genomic_DNA"/>
</dbReference>
<dbReference type="STRING" id="1349767.GJA_961"/>
<feature type="transmembrane region" description="Helical" evidence="5">
    <location>
        <begin position="22"/>
        <end position="55"/>
    </location>
</feature>
<evidence type="ECO:0000313" key="7">
    <source>
        <dbReference type="EMBL" id="CDG81618.1"/>
    </source>
</evidence>
<keyword evidence="8" id="KW-1185">Reference proteome</keyword>
<evidence type="ECO:0000256" key="5">
    <source>
        <dbReference type="SAM" id="Phobius"/>
    </source>
</evidence>
<feature type="transmembrane region" description="Helical" evidence="5">
    <location>
        <begin position="187"/>
        <end position="210"/>
    </location>
</feature>
<dbReference type="PANTHER" id="PTHR37422">
    <property type="entry name" value="TEICHURONIC ACID BIOSYNTHESIS PROTEIN TUAE"/>
    <property type="match status" value="1"/>
</dbReference>
<feature type="transmembrane region" description="Helical" evidence="5">
    <location>
        <begin position="125"/>
        <end position="149"/>
    </location>
</feature>
<name>W0V2P2_9BURK</name>
<reference evidence="7 8" key="1">
    <citation type="journal article" date="2015" name="Genome Announc.">
        <title>Genome Sequence of Mushroom Soft-Rot Pathogen Janthinobacterium agaricidamnosum.</title>
        <authorList>
            <person name="Graupner K."/>
            <person name="Lackner G."/>
            <person name="Hertweck C."/>
        </authorList>
    </citation>
    <scope>NUCLEOTIDE SEQUENCE [LARGE SCALE GENOMIC DNA]</scope>
    <source>
        <strain evidence="8">NBRC 102515 / DSM 9628</strain>
    </source>
</reference>
<evidence type="ECO:0000256" key="3">
    <source>
        <dbReference type="ARBA" id="ARBA00022989"/>
    </source>
</evidence>
<dbReference type="KEGG" id="jag:GJA_961"/>
<dbReference type="InterPro" id="IPR007016">
    <property type="entry name" value="O-antigen_ligase-rel_domated"/>
</dbReference>
<evidence type="ECO:0000256" key="4">
    <source>
        <dbReference type="ARBA" id="ARBA00023136"/>
    </source>
</evidence>
<dbReference type="Pfam" id="PF04932">
    <property type="entry name" value="Wzy_C"/>
    <property type="match status" value="1"/>
</dbReference>
<feature type="transmembrane region" description="Helical" evidence="5">
    <location>
        <begin position="332"/>
        <end position="353"/>
    </location>
</feature>
<dbReference type="HOGENOM" id="CLU_049451_0_1_4"/>